<dbReference type="Proteomes" id="UP000233556">
    <property type="component" value="Unassembled WGS sequence"/>
</dbReference>
<evidence type="ECO:0000259" key="7">
    <source>
        <dbReference type="PROSITE" id="PS51285"/>
    </source>
</evidence>
<dbReference type="SUPFAM" id="SSF56112">
    <property type="entry name" value="Protein kinase-like (PK-like)"/>
    <property type="match status" value="1"/>
</dbReference>
<dbReference type="PANTHER" id="PTHR22988">
    <property type="entry name" value="MYOTONIC DYSTROPHY S/T KINASE-RELATED"/>
    <property type="match status" value="1"/>
</dbReference>
<evidence type="ECO:0000256" key="3">
    <source>
        <dbReference type="ARBA" id="ARBA00022679"/>
    </source>
</evidence>
<dbReference type="GO" id="GO:0004674">
    <property type="term" value="F:protein serine/threonine kinase activity"/>
    <property type="evidence" value="ECO:0007669"/>
    <property type="project" value="UniProtKB-KW"/>
</dbReference>
<dbReference type="EC" id="2.7.11.1" evidence="1"/>
<evidence type="ECO:0000313" key="9">
    <source>
        <dbReference type="Proteomes" id="UP000233556"/>
    </source>
</evidence>
<organism evidence="8 9">
    <name type="scientific">Limosa lapponica baueri</name>
    <dbReference type="NCBI Taxonomy" id="1758121"/>
    <lineage>
        <taxon>Eukaryota</taxon>
        <taxon>Metazoa</taxon>
        <taxon>Chordata</taxon>
        <taxon>Craniata</taxon>
        <taxon>Vertebrata</taxon>
        <taxon>Euteleostomi</taxon>
        <taxon>Archelosauria</taxon>
        <taxon>Archosauria</taxon>
        <taxon>Dinosauria</taxon>
        <taxon>Saurischia</taxon>
        <taxon>Theropoda</taxon>
        <taxon>Coelurosauria</taxon>
        <taxon>Aves</taxon>
        <taxon>Neognathae</taxon>
        <taxon>Neoaves</taxon>
        <taxon>Charadriiformes</taxon>
        <taxon>Scolopacidae</taxon>
        <taxon>Limosa</taxon>
    </lineage>
</organism>
<dbReference type="GO" id="GO:0031032">
    <property type="term" value="P:actomyosin structure organization"/>
    <property type="evidence" value="ECO:0007669"/>
    <property type="project" value="TreeGrafter"/>
</dbReference>
<dbReference type="InterPro" id="IPR050839">
    <property type="entry name" value="Rho-assoc_Ser/Thr_Kinase"/>
</dbReference>
<evidence type="ECO:0000256" key="4">
    <source>
        <dbReference type="ARBA" id="ARBA00022741"/>
    </source>
</evidence>
<gene>
    <name evidence="8" type="ORF">llap_22850</name>
</gene>
<keyword evidence="5" id="KW-0418">Kinase</keyword>
<keyword evidence="4" id="KW-0547">Nucleotide-binding</keyword>
<dbReference type="AlphaFoldDB" id="A0A2I0SZ59"/>
<dbReference type="GO" id="GO:0005737">
    <property type="term" value="C:cytoplasm"/>
    <property type="evidence" value="ECO:0007669"/>
    <property type="project" value="TreeGrafter"/>
</dbReference>
<reference evidence="9" key="1">
    <citation type="submission" date="2017-11" db="EMBL/GenBank/DDBJ databases">
        <authorList>
            <person name="Lima N.C."/>
            <person name="Parody-Merino A.M."/>
            <person name="Battley P.F."/>
            <person name="Fidler A.E."/>
            <person name="Prosdocimi F."/>
        </authorList>
    </citation>
    <scope>NUCLEOTIDE SEQUENCE [LARGE SCALE GENOMIC DNA]</scope>
</reference>
<evidence type="ECO:0000256" key="1">
    <source>
        <dbReference type="ARBA" id="ARBA00012513"/>
    </source>
</evidence>
<dbReference type="EMBL" id="KZ535425">
    <property type="protein sequence ID" value="PKU26846.1"/>
    <property type="molecule type" value="Genomic_DNA"/>
</dbReference>
<dbReference type="Gene3D" id="1.10.510.10">
    <property type="entry name" value="Transferase(Phosphotransferase) domain 1"/>
    <property type="match status" value="1"/>
</dbReference>
<feature type="domain" description="AGC-kinase C-terminal" evidence="7">
    <location>
        <begin position="57"/>
        <end position="99"/>
    </location>
</feature>
<protein>
    <recommendedName>
        <fullName evidence="1">non-specific serine/threonine protein kinase</fullName>
        <ecNumber evidence="1">2.7.11.1</ecNumber>
    </recommendedName>
</protein>
<sequence>MILEIFVKCRLERFQFPSHVTDVSEEAKDLIQRLICSRERRLGQNGIEDFKSHAFFEGLNWDNIRNLEAPYIPDVSSPSDTSNFDVDDDVLRNPVSLCF</sequence>
<dbReference type="InterPro" id="IPR011009">
    <property type="entry name" value="Kinase-like_dom_sf"/>
</dbReference>
<evidence type="ECO:0000256" key="6">
    <source>
        <dbReference type="ARBA" id="ARBA00022840"/>
    </source>
</evidence>
<reference evidence="9" key="2">
    <citation type="submission" date="2017-12" db="EMBL/GenBank/DDBJ databases">
        <title>Genome sequence of the Bar-tailed Godwit (Limosa lapponica baueri).</title>
        <authorList>
            <person name="Lima N.C.B."/>
            <person name="Parody-Merino A.M."/>
            <person name="Battley P.F."/>
            <person name="Fidler A.E."/>
            <person name="Prosdocimi F."/>
        </authorList>
    </citation>
    <scope>NUCLEOTIDE SEQUENCE [LARGE SCALE GENOMIC DNA]</scope>
</reference>
<keyword evidence="9" id="KW-1185">Reference proteome</keyword>
<dbReference type="PANTHER" id="PTHR22988:SF34">
    <property type="entry name" value="SERINE_THREONINE-PROTEIN KINASE MRCK BETA"/>
    <property type="match status" value="1"/>
</dbReference>
<dbReference type="OrthoDB" id="10047816at2759"/>
<keyword evidence="2" id="KW-0723">Serine/threonine-protein kinase</keyword>
<proteinExistence type="predicted"/>
<dbReference type="GO" id="GO:0005524">
    <property type="term" value="F:ATP binding"/>
    <property type="evidence" value="ECO:0007669"/>
    <property type="project" value="UniProtKB-KW"/>
</dbReference>
<keyword evidence="6" id="KW-0067">ATP-binding</keyword>
<evidence type="ECO:0000256" key="2">
    <source>
        <dbReference type="ARBA" id="ARBA00022527"/>
    </source>
</evidence>
<dbReference type="GO" id="GO:0005856">
    <property type="term" value="C:cytoskeleton"/>
    <property type="evidence" value="ECO:0007669"/>
    <property type="project" value="TreeGrafter"/>
</dbReference>
<evidence type="ECO:0000256" key="5">
    <source>
        <dbReference type="ARBA" id="ARBA00022777"/>
    </source>
</evidence>
<dbReference type="InterPro" id="IPR000961">
    <property type="entry name" value="AGC-kinase_C"/>
</dbReference>
<name>A0A2I0SZ59_LIMLA</name>
<keyword evidence="3" id="KW-0808">Transferase</keyword>
<evidence type="ECO:0000313" key="8">
    <source>
        <dbReference type="EMBL" id="PKU26846.1"/>
    </source>
</evidence>
<accession>A0A2I0SZ59</accession>
<dbReference type="PROSITE" id="PS51285">
    <property type="entry name" value="AGC_KINASE_CTER"/>
    <property type="match status" value="1"/>
</dbReference>
<dbReference type="Gene3D" id="3.30.200.20">
    <property type="entry name" value="Phosphorylase Kinase, domain 1"/>
    <property type="match status" value="1"/>
</dbReference>